<protein>
    <recommendedName>
        <fullName evidence="3">DUF1127 domain-containing protein</fullName>
    </recommendedName>
</protein>
<evidence type="ECO:0000313" key="2">
    <source>
        <dbReference type="Proteomes" id="UP001262410"/>
    </source>
</evidence>
<organism evidence="1 2">
    <name type="scientific">Inquilinus ginsengisoli</name>
    <dbReference type="NCBI Taxonomy" id="363840"/>
    <lineage>
        <taxon>Bacteria</taxon>
        <taxon>Pseudomonadati</taxon>
        <taxon>Pseudomonadota</taxon>
        <taxon>Alphaproteobacteria</taxon>
        <taxon>Rhodospirillales</taxon>
        <taxon>Rhodospirillaceae</taxon>
        <taxon>Inquilinus</taxon>
    </lineage>
</organism>
<name>A0ABU1JMX1_9PROT</name>
<evidence type="ECO:0008006" key="3">
    <source>
        <dbReference type="Google" id="ProtNLM"/>
    </source>
</evidence>
<proteinExistence type="predicted"/>
<dbReference type="Proteomes" id="UP001262410">
    <property type="component" value="Unassembled WGS sequence"/>
</dbReference>
<accession>A0ABU1JMX1</accession>
<comment type="caution">
    <text evidence="1">The sequence shown here is derived from an EMBL/GenBank/DDBJ whole genome shotgun (WGS) entry which is preliminary data.</text>
</comment>
<sequence>MTDHQLRDIGFRRIGTGRVMHLVPIDETAASLRR</sequence>
<keyword evidence="2" id="KW-1185">Reference proteome</keyword>
<evidence type="ECO:0000313" key="1">
    <source>
        <dbReference type="EMBL" id="MDR6289961.1"/>
    </source>
</evidence>
<dbReference type="EMBL" id="JAVDPW010000004">
    <property type="protein sequence ID" value="MDR6289961.1"/>
    <property type="molecule type" value="Genomic_DNA"/>
</dbReference>
<reference evidence="1 2" key="1">
    <citation type="submission" date="2023-07" db="EMBL/GenBank/DDBJ databases">
        <title>Sorghum-associated microbial communities from plants grown in Nebraska, USA.</title>
        <authorList>
            <person name="Schachtman D."/>
        </authorList>
    </citation>
    <scope>NUCLEOTIDE SEQUENCE [LARGE SCALE GENOMIC DNA]</scope>
    <source>
        <strain evidence="1 2">584</strain>
    </source>
</reference>
<gene>
    <name evidence="1" type="ORF">E9232_002482</name>
</gene>